<evidence type="ECO:0000256" key="3">
    <source>
        <dbReference type="ARBA" id="ARBA00022475"/>
    </source>
</evidence>
<evidence type="ECO:0000256" key="7">
    <source>
        <dbReference type="SAM" id="Phobius"/>
    </source>
</evidence>
<evidence type="ECO:0000313" key="9">
    <source>
        <dbReference type="Proteomes" id="UP000283479"/>
    </source>
</evidence>
<protein>
    <submittedName>
        <fullName evidence="8">DoxX family protein</fullName>
    </submittedName>
</protein>
<gene>
    <name evidence="8" type="ORF">EGT50_09420</name>
</gene>
<comment type="subcellular location">
    <subcellularLocation>
        <location evidence="1">Cell membrane</location>
        <topology evidence="1">Multi-pass membrane protein</topology>
    </subcellularLocation>
</comment>
<dbReference type="RefSeq" id="WP_127953376.1">
    <property type="nucleotide sequence ID" value="NZ_RKLO01000003.1"/>
</dbReference>
<organism evidence="8 9">
    <name type="scientific">Rhodococcus xishaensis</name>
    <dbReference type="NCBI Taxonomy" id="2487364"/>
    <lineage>
        <taxon>Bacteria</taxon>
        <taxon>Bacillati</taxon>
        <taxon>Actinomycetota</taxon>
        <taxon>Actinomycetes</taxon>
        <taxon>Mycobacteriales</taxon>
        <taxon>Nocardiaceae</taxon>
        <taxon>Rhodococcus</taxon>
    </lineage>
</organism>
<feature type="transmembrane region" description="Helical" evidence="7">
    <location>
        <begin position="107"/>
        <end position="128"/>
    </location>
</feature>
<feature type="transmembrane region" description="Helical" evidence="7">
    <location>
        <begin position="9"/>
        <end position="27"/>
    </location>
</feature>
<dbReference type="EMBL" id="RKLO01000003">
    <property type="protein sequence ID" value="RVW02934.1"/>
    <property type="molecule type" value="Genomic_DNA"/>
</dbReference>
<comment type="caution">
    <text evidence="8">The sequence shown here is derived from an EMBL/GenBank/DDBJ whole genome shotgun (WGS) entry which is preliminary data.</text>
</comment>
<feature type="transmembrane region" description="Helical" evidence="7">
    <location>
        <begin position="47"/>
        <end position="72"/>
    </location>
</feature>
<evidence type="ECO:0000313" key="8">
    <source>
        <dbReference type="EMBL" id="RVW02934.1"/>
    </source>
</evidence>
<dbReference type="PANTHER" id="PTHR33452:SF1">
    <property type="entry name" value="INNER MEMBRANE PROTEIN YPHA-RELATED"/>
    <property type="match status" value="1"/>
</dbReference>
<dbReference type="PANTHER" id="PTHR33452">
    <property type="entry name" value="OXIDOREDUCTASE CATD-RELATED"/>
    <property type="match status" value="1"/>
</dbReference>
<sequence>MNSVAFRDVTLLLGRIGIGVIFIAHGWQKFFDLGISGTQAMFTDMSVPLADIAAIIAATFELVGGIALLIGFAARIAGVLLFLVMLGAFSFVHIDNGIFVGDGGYELVLALGAGSLLIAGVGAGRISVDAFAGKNSRILSPS</sequence>
<keyword evidence="6 7" id="KW-0472">Membrane</keyword>
<name>A0A3S3AKP0_9NOCA</name>
<dbReference type="InterPro" id="IPR032808">
    <property type="entry name" value="DoxX"/>
</dbReference>
<proteinExistence type="inferred from homology"/>
<dbReference type="InterPro" id="IPR051907">
    <property type="entry name" value="DoxX-like_oxidoreductase"/>
</dbReference>
<dbReference type="GO" id="GO:0005886">
    <property type="term" value="C:plasma membrane"/>
    <property type="evidence" value="ECO:0007669"/>
    <property type="project" value="UniProtKB-SubCell"/>
</dbReference>
<reference evidence="8 9" key="1">
    <citation type="submission" date="2018-11" db="EMBL/GenBank/DDBJ databases">
        <title>Rhodococcus spongicola sp. nov. and Rhodococcus xishaensis sp. nov. from marine sponges.</title>
        <authorList>
            <person name="Li L."/>
            <person name="Lin H.W."/>
        </authorList>
    </citation>
    <scope>NUCLEOTIDE SEQUENCE [LARGE SCALE GENOMIC DNA]</scope>
    <source>
        <strain evidence="8 9">LHW51113</strain>
    </source>
</reference>
<keyword evidence="4 7" id="KW-0812">Transmembrane</keyword>
<accession>A0A3S3AKP0</accession>
<dbReference type="AlphaFoldDB" id="A0A3S3AKP0"/>
<evidence type="ECO:0000256" key="5">
    <source>
        <dbReference type="ARBA" id="ARBA00022989"/>
    </source>
</evidence>
<dbReference type="Proteomes" id="UP000283479">
    <property type="component" value="Unassembled WGS sequence"/>
</dbReference>
<feature type="transmembrane region" description="Helical" evidence="7">
    <location>
        <begin position="79"/>
        <end position="101"/>
    </location>
</feature>
<evidence type="ECO:0000256" key="1">
    <source>
        <dbReference type="ARBA" id="ARBA00004651"/>
    </source>
</evidence>
<keyword evidence="3" id="KW-1003">Cell membrane</keyword>
<dbReference type="OrthoDB" id="1122432at2"/>
<evidence type="ECO:0000256" key="4">
    <source>
        <dbReference type="ARBA" id="ARBA00022692"/>
    </source>
</evidence>
<comment type="similarity">
    <text evidence="2">Belongs to the DoxX family.</text>
</comment>
<evidence type="ECO:0000256" key="6">
    <source>
        <dbReference type="ARBA" id="ARBA00023136"/>
    </source>
</evidence>
<dbReference type="Pfam" id="PF07681">
    <property type="entry name" value="DoxX"/>
    <property type="match status" value="1"/>
</dbReference>
<keyword evidence="5 7" id="KW-1133">Transmembrane helix</keyword>
<evidence type="ECO:0000256" key="2">
    <source>
        <dbReference type="ARBA" id="ARBA00006679"/>
    </source>
</evidence>
<keyword evidence="9" id="KW-1185">Reference proteome</keyword>